<feature type="compositionally biased region" description="Basic and acidic residues" evidence="1">
    <location>
        <begin position="1"/>
        <end position="10"/>
    </location>
</feature>
<organism evidence="2">
    <name type="scientific">Fagus sylvatica</name>
    <name type="common">Beechnut</name>
    <dbReference type="NCBI Taxonomy" id="28930"/>
    <lineage>
        <taxon>Eukaryota</taxon>
        <taxon>Viridiplantae</taxon>
        <taxon>Streptophyta</taxon>
        <taxon>Embryophyta</taxon>
        <taxon>Tracheophyta</taxon>
        <taxon>Spermatophyta</taxon>
        <taxon>Magnoliopsida</taxon>
        <taxon>eudicotyledons</taxon>
        <taxon>Gunneridae</taxon>
        <taxon>Pentapetalae</taxon>
        <taxon>rosids</taxon>
        <taxon>fabids</taxon>
        <taxon>Fagales</taxon>
        <taxon>Fagaceae</taxon>
        <taxon>Fagus</taxon>
    </lineage>
</organism>
<gene>
    <name evidence="2" type="ORF">FSB_LOCUS57851</name>
</gene>
<protein>
    <submittedName>
        <fullName evidence="2">Uncharacterized protein</fullName>
    </submittedName>
</protein>
<feature type="region of interest" description="Disordered" evidence="1">
    <location>
        <begin position="1"/>
        <end position="28"/>
    </location>
</feature>
<proteinExistence type="predicted"/>
<dbReference type="EMBL" id="OIVN01006294">
    <property type="protein sequence ID" value="SPD29969.1"/>
    <property type="molecule type" value="Genomic_DNA"/>
</dbReference>
<dbReference type="AlphaFoldDB" id="A0A2N9J0L3"/>
<evidence type="ECO:0000256" key="1">
    <source>
        <dbReference type="SAM" id="MobiDB-lite"/>
    </source>
</evidence>
<evidence type="ECO:0000313" key="2">
    <source>
        <dbReference type="EMBL" id="SPD29969.1"/>
    </source>
</evidence>
<accession>A0A2N9J0L3</accession>
<sequence>MRHALVDRSPSRLHGHRSTIHGHRSAPFPPVEADRLIRLPPLLLKQIGNPSLLDWFLTGLELDASRLDPSKGGED</sequence>
<feature type="compositionally biased region" description="Basic residues" evidence="1">
    <location>
        <begin position="11"/>
        <end position="24"/>
    </location>
</feature>
<reference evidence="2" key="1">
    <citation type="submission" date="2018-02" db="EMBL/GenBank/DDBJ databases">
        <authorList>
            <person name="Cohen D.B."/>
            <person name="Kent A.D."/>
        </authorList>
    </citation>
    <scope>NUCLEOTIDE SEQUENCE</scope>
</reference>
<name>A0A2N9J0L3_FAGSY</name>